<dbReference type="KEGG" id="ptm:GSPATT00023310001"/>
<sequence>MLLFVIIHMLNSKEHHQPINISINQVLRQESLDIEQLKLRNITRKLREPIQQQRKTIKQQIFQTRQIVDLVTIYIIQIRYHRFCWRTDEQFWSYESEMSNKLFNQRQKHDFKIINLSSDIQYDDEYYIDNNRIGDQLQNNST</sequence>
<gene>
    <name evidence="1" type="ORF">GSPATT00023310001</name>
</gene>
<evidence type="ECO:0000313" key="1">
    <source>
        <dbReference type="EMBL" id="CAK90136.1"/>
    </source>
</evidence>
<dbReference type="InParanoid" id="A0E4B9"/>
<reference evidence="1 2" key="1">
    <citation type="journal article" date="2006" name="Nature">
        <title>Global trends of whole-genome duplications revealed by the ciliate Paramecium tetraurelia.</title>
        <authorList>
            <consortium name="Genoscope"/>
            <person name="Aury J.-M."/>
            <person name="Jaillon O."/>
            <person name="Duret L."/>
            <person name="Noel B."/>
            <person name="Jubin C."/>
            <person name="Porcel B.M."/>
            <person name="Segurens B."/>
            <person name="Daubin V."/>
            <person name="Anthouard V."/>
            <person name="Aiach N."/>
            <person name="Arnaiz O."/>
            <person name="Billaut A."/>
            <person name="Beisson J."/>
            <person name="Blanc I."/>
            <person name="Bouhouche K."/>
            <person name="Camara F."/>
            <person name="Duharcourt S."/>
            <person name="Guigo R."/>
            <person name="Gogendeau D."/>
            <person name="Katinka M."/>
            <person name="Keller A.-M."/>
            <person name="Kissmehl R."/>
            <person name="Klotz C."/>
            <person name="Koll F."/>
            <person name="Le Moue A."/>
            <person name="Lepere C."/>
            <person name="Malinsky S."/>
            <person name="Nowacki M."/>
            <person name="Nowak J.K."/>
            <person name="Plattner H."/>
            <person name="Poulain J."/>
            <person name="Ruiz F."/>
            <person name="Serrano V."/>
            <person name="Zagulski M."/>
            <person name="Dessen P."/>
            <person name="Betermier M."/>
            <person name="Weissenbach J."/>
            <person name="Scarpelli C."/>
            <person name="Schachter V."/>
            <person name="Sperling L."/>
            <person name="Meyer E."/>
            <person name="Cohen J."/>
            <person name="Wincker P."/>
        </authorList>
    </citation>
    <scope>NUCLEOTIDE SEQUENCE [LARGE SCALE GENOMIC DNA]</scope>
    <source>
        <strain evidence="1 2">Stock d4-2</strain>
    </source>
</reference>
<dbReference type="HOGENOM" id="CLU_1168510_0_0_1"/>
<dbReference type="Proteomes" id="UP000000600">
    <property type="component" value="Unassembled WGS sequence"/>
</dbReference>
<dbReference type="AlphaFoldDB" id="A0E4B9"/>
<dbReference type="EMBL" id="CT868658">
    <property type="protein sequence ID" value="CAK90136.1"/>
    <property type="molecule type" value="Genomic_DNA"/>
</dbReference>
<dbReference type="GeneID" id="5043318"/>
<protein>
    <recommendedName>
        <fullName evidence="3">Transmembrane protein</fullName>
    </recommendedName>
</protein>
<dbReference type="RefSeq" id="XP_001457533.1">
    <property type="nucleotide sequence ID" value="XM_001457496.2"/>
</dbReference>
<evidence type="ECO:0008006" key="3">
    <source>
        <dbReference type="Google" id="ProtNLM"/>
    </source>
</evidence>
<organism evidence="1 2">
    <name type="scientific">Paramecium tetraurelia</name>
    <dbReference type="NCBI Taxonomy" id="5888"/>
    <lineage>
        <taxon>Eukaryota</taxon>
        <taxon>Sar</taxon>
        <taxon>Alveolata</taxon>
        <taxon>Ciliophora</taxon>
        <taxon>Intramacronucleata</taxon>
        <taxon>Oligohymenophorea</taxon>
        <taxon>Peniculida</taxon>
        <taxon>Parameciidae</taxon>
        <taxon>Paramecium</taxon>
    </lineage>
</organism>
<dbReference type="OrthoDB" id="322986at2759"/>
<name>A0E4B9_PARTE</name>
<keyword evidence="2" id="KW-1185">Reference proteome</keyword>
<proteinExistence type="predicted"/>
<evidence type="ECO:0000313" key="2">
    <source>
        <dbReference type="Proteomes" id="UP000000600"/>
    </source>
</evidence>
<accession>A0E4B9</accession>